<evidence type="ECO:0000313" key="2">
    <source>
        <dbReference type="EMBL" id="RXT45101.1"/>
    </source>
</evidence>
<name>A0A4Q1V0S0_9BRAD</name>
<reference evidence="2 3" key="1">
    <citation type="submission" date="2017-03" db="EMBL/GenBank/DDBJ databases">
        <authorList>
            <person name="Safronova V.I."/>
            <person name="Sazanova A.L."/>
            <person name="Chirak E.R."/>
        </authorList>
    </citation>
    <scope>NUCLEOTIDE SEQUENCE [LARGE SCALE GENOMIC DNA]</scope>
    <source>
        <strain evidence="2 3">Opo-243</strain>
    </source>
</reference>
<sequence length="154" mass="17187">MFIRIPLLLAMILATGIPRAEAAELWDFIRVGKSFASGPKWVPKGGKGEVAFRGSKIELRVFDAADSGEAAPDQLGRETIRIVGTLGSDRTIQATCTFLETDANPLKITGRYISRDEVQTWGDKRKIVTQSEIVFPHPPNFEFFGFLRQFARDE</sequence>
<dbReference type="EMBL" id="MZXW01000022">
    <property type="protein sequence ID" value="RXT45101.1"/>
    <property type="molecule type" value="Genomic_DNA"/>
</dbReference>
<feature type="signal peptide" evidence="1">
    <location>
        <begin position="1"/>
        <end position="22"/>
    </location>
</feature>
<evidence type="ECO:0000256" key="1">
    <source>
        <dbReference type="SAM" id="SignalP"/>
    </source>
</evidence>
<dbReference type="AlphaFoldDB" id="A0A4Q1V0S0"/>
<keyword evidence="1" id="KW-0732">Signal</keyword>
<organism evidence="2 3">
    <name type="scientific">Bradyrhizobium betae</name>
    <dbReference type="NCBI Taxonomy" id="244734"/>
    <lineage>
        <taxon>Bacteria</taxon>
        <taxon>Pseudomonadati</taxon>
        <taxon>Pseudomonadota</taxon>
        <taxon>Alphaproteobacteria</taxon>
        <taxon>Hyphomicrobiales</taxon>
        <taxon>Nitrobacteraceae</taxon>
        <taxon>Bradyrhizobium</taxon>
    </lineage>
</organism>
<comment type="caution">
    <text evidence="2">The sequence shown here is derived from an EMBL/GenBank/DDBJ whole genome shotgun (WGS) entry which is preliminary data.</text>
</comment>
<feature type="chain" id="PRO_5020741478" evidence="1">
    <location>
        <begin position="23"/>
        <end position="154"/>
    </location>
</feature>
<evidence type="ECO:0000313" key="3">
    <source>
        <dbReference type="Proteomes" id="UP000290819"/>
    </source>
</evidence>
<gene>
    <name evidence="2" type="ORF">B5V03_21350</name>
</gene>
<dbReference type="Proteomes" id="UP000290819">
    <property type="component" value="Unassembled WGS sequence"/>
</dbReference>
<accession>A0A4Q1V0S0</accession>
<keyword evidence="3" id="KW-1185">Reference proteome</keyword>
<protein>
    <submittedName>
        <fullName evidence="2">Uncharacterized protein</fullName>
    </submittedName>
</protein>
<proteinExistence type="predicted"/>